<accession>A0A388SG45</accession>
<dbReference type="AlphaFoldDB" id="A0A388SG45"/>
<reference evidence="1 2" key="1">
    <citation type="journal article" date="2018" name="Int. J. Syst. Evol. Microbiol.">
        <title>Mesosutterella multiformis gen. nov., sp. nov., a member of the family Sutterellaceae and Sutterella megalosphaeroides sp. nov., isolated from human faeces.</title>
        <authorList>
            <person name="Sakamoto M."/>
            <person name="Ikeyama N."/>
            <person name="Kunihiro T."/>
            <person name="Iino T."/>
            <person name="Yuki M."/>
            <person name="Ohkuma M."/>
        </authorList>
    </citation>
    <scope>NUCLEOTIDE SEQUENCE [LARGE SCALE GENOMIC DNA]</scope>
    <source>
        <strain evidence="1 2">4NBBH2</strain>
    </source>
</reference>
<evidence type="ECO:0000313" key="1">
    <source>
        <dbReference type="EMBL" id="GBO94410.1"/>
    </source>
</evidence>
<dbReference type="Proteomes" id="UP000266091">
    <property type="component" value="Unassembled WGS sequence"/>
</dbReference>
<sequence>MMEEKKQEERGVSRRMAAGTVLAAAAGLVIAKDAAASQLATGSSVVPYAELIDGALESASWAEAHTRADPHYAILKKVMIPFGWNGKKMIDAFSGQVPMLQQGSRGFSYPGPEGRPVAYFVFDTQGENSIRMIERLKPLLHDIDIHFYPVAYLNWRSGPQGAQILGAAEPWRALDRHIVSFSDPETRGLPVNRTGERPAMESAVWANGKVYREVGGRDVPFGVFKSGPNRYVPFDGSLTEEDLRTVLRKGDSPYYSPRK</sequence>
<dbReference type="OrthoDB" id="9923777at2"/>
<evidence type="ECO:0000313" key="2">
    <source>
        <dbReference type="Proteomes" id="UP000266091"/>
    </source>
</evidence>
<comment type="caution">
    <text evidence="1">The sequence shown here is derived from an EMBL/GenBank/DDBJ whole genome shotgun (WGS) entry which is preliminary data.</text>
</comment>
<organism evidence="1 2">
    <name type="scientific">Mesosutterella multiformis</name>
    <dbReference type="NCBI Taxonomy" id="2259133"/>
    <lineage>
        <taxon>Bacteria</taxon>
        <taxon>Pseudomonadati</taxon>
        <taxon>Pseudomonadota</taxon>
        <taxon>Betaproteobacteria</taxon>
        <taxon>Burkholderiales</taxon>
        <taxon>Sutterellaceae</taxon>
        <taxon>Mesosutterella</taxon>
    </lineage>
</organism>
<dbReference type="EMBL" id="BGZJ01000002">
    <property type="protein sequence ID" value="GBO94410.1"/>
    <property type="molecule type" value="Genomic_DNA"/>
</dbReference>
<dbReference type="RefSeq" id="WP_116270680.1">
    <property type="nucleotide sequence ID" value="NZ_BGZJ01000002.1"/>
</dbReference>
<keyword evidence="2" id="KW-1185">Reference proteome</keyword>
<proteinExistence type="predicted"/>
<dbReference type="Gene3D" id="3.40.30.10">
    <property type="entry name" value="Glutaredoxin"/>
    <property type="match status" value="1"/>
</dbReference>
<gene>
    <name evidence="1" type="ORF">MESMUL_17640</name>
</gene>
<name>A0A388SG45_9BURK</name>
<protein>
    <submittedName>
        <fullName evidence="1">Uncharacterized protein</fullName>
    </submittedName>
</protein>